<dbReference type="InterPro" id="IPR010273">
    <property type="entry name" value="DUF881"/>
</dbReference>
<keyword evidence="2" id="KW-0812">Transmembrane</keyword>
<evidence type="ECO:0000313" key="3">
    <source>
        <dbReference type="EMBL" id="MFD1249211.1"/>
    </source>
</evidence>
<dbReference type="PANTHER" id="PTHR37313:SF1">
    <property type="entry name" value="UPF0749 PROTEIN RV1823"/>
    <property type="match status" value="1"/>
</dbReference>
<comment type="similarity">
    <text evidence="1">Belongs to the UPF0749 family.</text>
</comment>
<keyword evidence="4" id="KW-1185">Reference proteome</keyword>
<evidence type="ECO:0000313" key="4">
    <source>
        <dbReference type="Proteomes" id="UP001597229"/>
    </source>
</evidence>
<protein>
    <submittedName>
        <fullName evidence="3">DUF881 domain-containing protein</fullName>
    </submittedName>
</protein>
<dbReference type="Pfam" id="PF05949">
    <property type="entry name" value="DUF881"/>
    <property type="match status" value="1"/>
</dbReference>
<keyword evidence="2" id="KW-0472">Membrane</keyword>
<name>A0ABW3W1M2_9ACTN</name>
<proteinExistence type="inferred from homology"/>
<accession>A0ABW3W1M2</accession>
<dbReference type="RefSeq" id="WP_367921782.1">
    <property type="nucleotide sequence ID" value="NZ_BAABAC010000049.1"/>
</dbReference>
<gene>
    <name evidence="3" type="ORF">ACFQ3F_15545</name>
</gene>
<dbReference type="Gene3D" id="3.30.70.1880">
    <property type="entry name" value="Protein of unknown function DUF881"/>
    <property type="match status" value="1"/>
</dbReference>
<sequence>MPDQLDRARTPLLTLITQESLDRDYQVAADRRGEKAQPEGRRAYRIGVIAVIGAFAMLVTVAGVQTSENADVNDASRASLIKRVEDRRAVVTRDQNLIASLRRKNTDAEAALSSLGRRYASVQARVDRLGALSGFEPVTGSGVRVRVDNAPSAGADQDIRDSDLALLVNGLWQAGAEAIAVNGQRLSPVTAIRNSGIAIEVNSIGIAPPYTIEAVGDRRTLAANFVETDSGLKFIALVDQFGFAYRMDTVTGLRLPAAPGAFQQLRSAKQVPKNQKRQGGEAP</sequence>
<dbReference type="PANTHER" id="PTHR37313">
    <property type="entry name" value="UPF0749 PROTEIN RV1825"/>
    <property type="match status" value="1"/>
</dbReference>
<reference evidence="4" key="1">
    <citation type="journal article" date="2019" name="Int. J. Syst. Evol. Microbiol.">
        <title>The Global Catalogue of Microorganisms (GCM) 10K type strain sequencing project: providing services to taxonomists for standard genome sequencing and annotation.</title>
        <authorList>
            <consortium name="The Broad Institute Genomics Platform"/>
            <consortium name="The Broad Institute Genome Sequencing Center for Infectious Disease"/>
            <person name="Wu L."/>
            <person name="Ma J."/>
        </authorList>
    </citation>
    <scope>NUCLEOTIDE SEQUENCE [LARGE SCALE GENOMIC DNA]</scope>
    <source>
        <strain evidence="4">CCUG 52478</strain>
    </source>
</reference>
<comment type="caution">
    <text evidence="3">The sequence shown here is derived from an EMBL/GenBank/DDBJ whole genome shotgun (WGS) entry which is preliminary data.</text>
</comment>
<evidence type="ECO:0000256" key="2">
    <source>
        <dbReference type="SAM" id="Phobius"/>
    </source>
</evidence>
<dbReference type="EMBL" id="JBHTLX010000020">
    <property type="protein sequence ID" value="MFD1249211.1"/>
    <property type="molecule type" value="Genomic_DNA"/>
</dbReference>
<evidence type="ECO:0000256" key="1">
    <source>
        <dbReference type="ARBA" id="ARBA00009108"/>
    </source>
</evidence>
<keyword evidence="2" id="KW-1133">Transmembrane helix</keyword>
<feature type="transmembrane region" description="Helical" evidence="2">
    <location>
        <begin position="43"/>
        <end position="64"/>
    </location>
</feature>
<dbReference type="Proteomes" id="UP001597229">
    <property type="component" value="Unassembled WGS sequence"/>
</dbReference>
<organism evidence="3 4">
    <name type="scientific">Nocardioides ginsengisoli</name>
    <dbReference type="NCBI Taxonomy" id="363868"/>
    <lineage>
        <taxon>Bacteria</taxon>
        <taxon>Bacillati</taxon>
        <taxon>Actinomycetota</taxon>
        <taxon>Actinomycetes</taxon>
        <taxon>Propionibacteriales</taxon>
        <taxon>Nocardioidaceae</taxon>
        <taxon>Nocardioides</taxon>
    </lineage>
</organism>